<dbReference type="Pfam" id="PF08044">
    <property type="entry name" value="DUF1707"/>
    <property type="match status" value="1"/>
</dbReference>
<feature type="domain" description="DUF1707" evidence="1">
    <location>
        <begin position="8"/>
        <end position="60"/>
    </location>
</feature>
<dbReference type="AlphaFoldDB" id="A0A426UUC2"/>
<dbReference type="PANTHER" id="PTHR40763:SF5">
    <property type="entry name" value="MEMBRANE PROTEIN"/>
    <property type="match status" value="1"/>
</dbReference>
<reference evidence="2 3" key="1">
    <citation type="submission" date="2018-12" db="EMBL/GenBank/DDBJ databases">
        <title>Glycomyces sp. YIM 121974 draft genome.</title>
        <authorList>
            <person name="Li Q."/>
        </authorList>
    </citation>
    <scope>NUCLEOTIDE SEQUENCE [LARGE SCALE GENOMIC DNA]</scope>
    <source>
        <strain evidence="2 3">YIM 121974</strain>
    </source>
</reference>
<dbReference type="Proteomes" id="UP000277256">
    <property type="component" value="Unassembled WGS sequence"/>
</dbReference>
<gene>
    <name evidence="2" type="ORF">EIW28_19555</name>
</gene>
<comment type="caution">
    <text evidence="2">The sequence shown here is derived from an EMBL/GenBank/DDBJ whole genome shotgun (WGS) entry which is preliminary data.</text>
</comment>
<keyword evidence="3" id="KW-1185">Reference proteome</keyword>
<dbReference type="InterPro" id="IPR012551">
    <property type="entry name" value="DUF1707_SHOCT-like"/>
</dbReference>
<evidence type="ECO:0000313" key="2">
    <source>
        <dbReference type="EMBL" id="RRR97585.1"/>
    </source>
</evidence>
<organism evidence="2 3">
    <name type="scientific">Glycomyces terrestris</name>
    <dbReference type="NCBI Taxonomy" id="2493553"/>
    <lineage>
        <taxon>Bacteria</taxon>
        <taxon>Bacillati</taxon>
        <taxon>Actinomycetota</taxon>
        <taxon>Actinomycetes</taxon>
        <taxon>Glycomycetales</taxon>
        <taxon>Glycomycetaceae</taxon>
        <taxon>Glycomyces</taxon>
    </lineage>
</organism>
<accession>A0A426UUC2</accession>
<dbReference type="OrthoDB" id="4772576at2"/>
<dbReference type="RefSeq" id="WP_125249382.1">
    <property type="nucleotide sequence ID" value="NZ_RSEB01000005.1"/>
</dbReference>
<dbReference type="PANTHER" id="PTHR40763">
    <property type="entry name" value="MEMBRANE PROTEIN-RELATED"/>
    <property type="match status" value="1"/>
</dbReference>
<evidence type="ECO:0000259" key="1">
    <source>
        <dbReference type="Pfam" id="PF08044"/>
    </source>
</evidence>
<protein>
    <submittedName>
        <fullName evidence="2">DUF1707 domain-containing protein</fullName>
    </submittedName>
</protein>
<evidence type="ECO:0000313" key="3">
    <source>
        <dbReference type="Proteomes" id="UP000277256"/>
    </source>
</evidence>
<name>A0A426UUC2_9ACTN</name>
<proteinExistence type="predicted"/>
<dbReference type="EMBL" id="RSEB01000005">
    <property type="protein sequence ID" value="RRR97585.1"/>
    <property type="molecule type" value="Genomic_DNA"/>
</dbReference>
<sequence length="195" mass="21869">MSAPDPDIRLSNADREALIGRLQAATEEGRLDLDEFAERSSRVYEAKTYRDVERLLADLPEDGRALAVPKRPKPVADTPALVLNPVHSQVRRQGAWTVPARITTRQKHSGVRLDCREAVFAADDVELDVDLVHSHVTVILPPNASAVDDGVDLHGGTVVNKCHKAVDGPRIHLTGTSRYGRVVVRYERRFLWWRW</sequence>